<dbReference type="Proteomes" id="UP000237056">
    <property type="component" value="Unassembled WGS sequence"/>
</dbReference>
<accession>A0A2S4N7P5</accession>
<evidence type="ECO:0000313" key="1">
    <source>
        <dbReference type="EMBL" id="POS01393.1"/>
    </source>
</evidence>
<dbReference type="NCBIfam" id="TIGR01200">
    <property type="entry name" value="GLPGLI"/>
    <property type="match status" value="1"/>
</dbReference>
<dbReference type="RefSeq" id="WP_262496233.1">
    <property type="nucleotide sequence ID" value="NZ_PQNY01000011.1"/>
</dbReference>
<dbReference type="EMBL" id="PQNY01000011">
    <property type="protein sequence ID" value="POS01393.1"/>
    <property type="molecule type" value="Genomic_DNA"/>
</dbReference>
<keyword evidence="2" id="KW-1185">Reference proteome</keyword>
<name>A0A2S4N7P5_9FLAO</name>
<proteinExistence type="predicted"/>
<reference evidence="1 2" key="1">
    <citation type="submission" date="2018-01" db="EMBL/GenBank/DDBJ databases">
        <title>Genomic Encyclopedia of Type Strains, Phase I: the one thousand microbial genomes (KMG-I) project.</title>
        <authorList>
            <person name="Goeker M."/>
        </authorList>
    </citation>
    <scope>NUCLEOTIDE SEQUENCE [LARGE SCALE GENOMIC DNA]</scope>
    <source>
        <strain evidence="1 2">DSM 17960</strain>
    </source>
</reference>
<protein>
    <submittedName>
        <fullName evidence="1">GLPGLI family protein</fullName>
    </submittedName>
</protein>
<gene>
    <name evidence="1" type="ORF">Q361_111104</name>
</gene>
<dbReference type="AlphaFoldDB" id="A0A2S4N7P5"/>
<organism evidence="1 2">
    <name type="scientific">Flavobacterium croceum DSM 17960</name>
    <dbReference type="NCBI Taxonomy" id="1121886"/>
    <lineage>
        <taxon>Bacteria</taxon>
        <taxon>Pseudomonadati</taxon>
        <taxon>Bacteroidota</taxon>
        <taxon>Flavobacteriia</taxon>
        <taxon>Flavobacteriales</taxon>
        <taxon>Flavobacteriaceae</taxon>
        <taxon>Flavobacterium</taxon>
    </lineage>
</organism>
<comment type="caution">
    <text evidence="1">The sequence shown here is derived from an EMBL/GenBank/DDBJ whole genome shotgun (WGS) entry which is preliminary data.</text>
</comment>
<sequence length="229" mass="26411">MKYLLYILLPLYVMGQIKNGSAQYSLTFGEDEKFEKSEISSFYEIAKQNAKYITFTIDFNESEMVFYTNEHLESDNQNISFSLSFSGVNGVYYKNKFDDFLFNQVEIEGLGNLVVQKDCVYNWNFANETKMINDFLCYKATTTKTIDSFTFPVIAWYCPKIPAPYGPKGYGGLPGLILELQERSTLFGLVKIELNKQETVNIKKPSKGKVVTEKQLEELLEKQIFDNHD</sequence>
<evidence type="ECO:0000313" key="2">
    <source>
        <dbReference type="Proteomes" id="UP000237056"/>
    </source>
</evidence>
<dbReference type="Pfam" id="PF09697">
    <property type="entry name" value="Porph_ging"/>
    <property type="match status" value="1"/>
</dbReference>
<dbReference type="InterPro" id="IPR005901">
    <property type="entry name" value="GLPGLI"/>
</dbReference>